<evidence type="ECO:0000256" key="9">
    <source>
        <dbReference type="ARBA" id="ARBA00047863"/>
    </source>
</evidence>
<organism evidence="18 19">
    <name type="scientific">Aromia moschata</name>
    <dbReference type="NCBI Taxonomy" id="1265417"/>
    <lineage>
        <taxon>Eukaryota</taxon>
        <taxon>Metazoa</taxon>
        <taxon>Ecdysozoa</taxon>
        <taxon>Arthropoda</taxon>
        <taxon>Hexapoda</taxon>
        <taxon>Insecta</taxon>
        <taxon>Pterygota</taxon>
        <taxon>Neoptera</taxon>
        <taxon>Endopterygota</taxon>
        <taxon>Coleoptera</taxon>
        <taxon>Polyphaga</taxon>
        <taxon>Cucujiformia</taxon>
        <taxon>Chrysomeloidea</taxon>
        <taxon>Cerambycidae</taxon>
        <taxon>Cerambycinae</taxon>
        <taxon>Callichromatini</taxon>
        <taxon>Aromia</taxon>
    </lineage>
</organism>
<comment type="catalytic activity">
    <reaction evidence="10">
        <text>12-octadecanoyloxy-octadecanoate + H2O = 12-hydroxyoctadecanoate + octadecanoate + H(+)</text>
        <dbReference type="Rhea" id="RHEA:52080"/>
        <dbReference type="ChEBI" id="CHEBI:15377"/>
        <dbReference type="ChEBI" id="CHEBI:15378"/>
        <dbReference type="ChEBI" id="CHEBI:25629"/>
        <dbReference type="ChEBI" id="CHEBI:84201"/>
        <dbReference type="ChEBI" id="CHEBI:136330"/>
    </reaction>
    <physiologicalReaction direction="left-to-right" evidence="10">
        <dbReference type="Rhea" id="RHEA:52081"/>
    </physiologicalReaction>
</comment>
<comment type="catalytic activity">
    <reaction evidence="12">
        <text>9-(9Z-octadecenoyloxy)-octadecanoate + H2O = 9-hydroxy-octadecanoate + (9Z)-octadecenoate + H(+)</text>
        <dbReference type="Rhea" id="RHEA:52048"/>
        <dbReference type="ChEBI" id="CHEBI:15377"/>
        <dbReference type="ChEBI" id="CHEBI:15378"/>
        <dbReference type="ChEBI" id="CHEBI:30823"/>
        <dbReference type="ChEBI" id="CHEBI:136282"/>
        <dbReference type="ChEBI" id="CHEBI:136286"/>
    </reaction>
    <physiologicalReaction direction="left-to-right" evidence="12">
        <dbReference type="Rhea" id="RHEA:52049"/>
    </physiologicalReaction>
</comment>
<dbReference type="InterPro" id="IPR006838">
    <property type="entry name" value="ADTRP_AIG1"/>
</dbReference>
<keyword evidence="4 17" id="KW-0812">Transmembrane</keyword>
<dbReference type="GO" id="GO:0016020">
    <property type="term" value="C:membrane"/>
    <property type="evidence" value="ECO:0007669"/>
    <property type="project" value="InterPro"/>
</dbReference>
<evidence type="ECO:0000256" key="6">
    <source>
        <dbReference type="ARBA" id="ARBA00023136"/>
    </source>
</evidence>
<gene>
    <name evidence="18" type="ORF">NQ318_002728</name>
</gene>
<comment type="catalytic activity">
    <reaction evidence="7">
        <text>12-hexadecanoyloxy-octadecanoate + H2O = 12-hydroxyoctadecanoate + hexadecanoate + H(+)</text>
        <dbReference type="Rhea" id="RHEA:52056"/>
        <dbReference type="ChEBI" id="CHEBI:7896"/>
        <dbReference type="ChEBI" id="CHEBI:15377"/>
        <dbReference type="ChEBI" id="CHEBI:15378"/>
        <dbReference type="ChEBI" id="CHEBI:83677"/>
        <dbReference type="ChEBI" id="CHEBI:84201"/>
    </reaction>
    <physiologicalReaction direction="left-to-right" evidence="7">
        <dbReference type="Rhea" id="RHEA:52057"/>
    </physiologicalReaction>
</comment>
<feature type="transmembrane region" description="Helical" evidence="17">
    <location>
        <begin position="53"/>
        <end position="74"/>
    </location>
</feature>
<keyword evidence="5 17" id="KW-1133">Transmembrane helix</keyword>
<feature type="transmembrane region" description="Helical" evidence="17">
    <location>
        <begin position="167"/>
        <end position="187"/>
    </location>
</feature>
<reference evidence="18" key="1">
    <citation type="journal article" date="2023" name="Insect Mol. Biol.">
        <title>Genome sequencing provides insights into the evolution of gene families encoding plant cell wall-degrading enzymes in longhorned beetles.</title>
        <authorList>
            <person name="Shin N.R."/>
            <person name="Okamura Y."/>
            <person name="Kirsch R."/>
            <person name="Pauchet Y."/>
        </authorList>
    </citation>
    <scope>NUCLEOTIDE SEQUENCE</scope>
    <source>
        <strain evidence="18">AMC_N1</strain>
    </source>
</reference>
<evidence type="ECO:0000256" key="11">
    <source>
        <dbReference type="ARBA" id="ARBA00048701"/>
    </source>
</evidence>
<evidence type="ECO:0000256" key="10">
    <source>
        <dbReference type="ARBA" id="ARBA00048680"/>
    </source>
</evidence>
<comment type="catalytic activity">
    <reaction evidence="13">
        <text>9-octadecanoyloxy-octadecanoate + H2O = 9-hydroxy-octadecanoate + octadecanoate + H(+)</text>
        <dbReference type="Rhea" id="RHEA:52096"/>
        <dbReference type="ChEBI" id="CHEBI:15377"/>
        <dbReference type="ChEBI" id="CHEBI:15378"/>
        <dbReference type="ChEBI" id="CHEBI:25629"/>
        <dbReference type="ChEBI" id="CHEBI:136286"/>
        <dbReference type="ChEBI" id="CHEBI:136373"/>
    </reaction>
    <physiologicalReaction direction="left-to-right" evidence="13">
        <dbReference type="Rhea" id="RHEA:52097"/>
    </physiologicalReaction>
</comment>
<evidence type="ECO:0000256" key="5">
    <source>
        <dbReference type="ARBA" id="ARBA00022989"/>
    </source>
</evidence>
<name>A0AAV8Y325_9CUCU</name>
<dbReference type="AlphaFoldDB" id="A0AAV8Y325"/>
<evidence type="ECO:0000256" key="7">
    <source>
        <dbReference type="ARBA" id="ARBA00047368"/>
    </source>
</evidence>
<dbReference type="GO" id="GO:0012505">
    <property type="term" value="C:endomembrane system"/>
    <property type="evidence" value="ECO:0007669"/>
    <property type="project" value="UniProtKB-SubCell"/>
</dbReference>
<proteinExistence type="inferred from homology"/>
<feature type="transmembrane region" description="Helical" evidence="17">
    <location>
        <begin position="207"/>
        <end position="226"/>
    </location>
</feature>
<comment type="catalytic activity">
    <reaction evidence="16">
        <text>12-(9Z-hexadecenoyloxy)-octadecanoate + H2O = 12-hydroxyoctadecanoate + (9Z)-hexadecenoate + H(+)</text>
        <dbReference type="Rhea" id="RHEA:52072"/>
        <dbReference type="ChEBI" id="CHEBI:15377"/>
        <dbReference type="ChEBI" id="CHEBI:15378"/>
        <dbReference type="ChEBI" id="CHEBI:32372"/>
        <dbReference type="ChEBI" id="CHEBI:84201"/>
        <dbReference type="ChEBI" id="CHEBI:136312"/>
    </reaction>
    <physiologicalReaction direction="left-to-right" evidence="16">
        <dbReference type="Rhea" id="RHEA:52073"/>
    </physiologicalReaction>
</comment>
<feature type="transmembrane region" description="Helical" evidence="17">
    <location>
        <begin position="136"/>
        <end position="155"/>
    </location>
</feature>
<evidence type="ECO:0008006" key="20">
    <source>
        <dbReference type="Google" id="ProtNLM"/>
    </source>
</evidence>
<comment type="subcellular location">
    <subcellularLocation>
        <location evidence="2">Endomembrane system</location>
        <topology evidence="2">Multi-pass membrane protein</topology>
    </subcellularLocation>
</comment>
<comment type="catalytic activity">
    <reaction evidence="1">
        <text>9-(9Z-hexadecenoyloxy)-octadecanoate + H2O = (9Z)-hexadecenoate + 9-hydroxy-octadecanoate + H(+)</text>
        <dbReference type="Rhea" id="RHEA:52068"/>
        <dbReference type="ChEBI" id="CHEBI:15377"/>
        <dbReference type="ChEBI" id="CHEBI:15378"/>
        <dbReference type="ChEBI" id="CHEBI:32372"/>
        <dbReference type="ChEBI" id="CHEBI:136286"/>
        <dbReference type="ChEBI" id="CHEBI:136309"/>
    </reaction>
    <physiologicalReaction direction="left-to-right" evidence="1">
        <dbReference type="Rhea" id="RHEA:52069"/>
    </physiologicalReaction>
</comment>
<evidence type="ECO:0000256" key="16">
    <source>
        <dbReference type="ARBA" id="ARBA00049428"/>
    </source>
</evidence>
<comment type="catalytic activity">
    <reaction evidence="15">
        <text>13-(9Z-hexadecenoyloxy)-octadecanoate + H2O = 13-hydroxy-octadecanoate + (9Z)-hexadecenoate + H(+)</text>
        <dbReference type="Rhea" id="RHEA:52076"/>
        <dbReference type="ChEBI" id="CHEBI:15377"/>
        <dbReference type="ChEBI" id="CHEBI:15378"/>
        <dbReference type="ChEBI" id="CHEBI:32372"/>
        <dbReference type="ChEBI" id="CHEBI:136304"/>
        <dbReference type="ChEBI" id="CHEBI:136315"/>
    </reaction>
    <physiologicalReaction direction="left-to-right" evidence="15">
        <dbReference type="Rhea" id="RHEA:52077"/>
    </physiologicalReaction>
</comment>
<accession>A0AAV8Y325</accession>
<evidence type="ECO:0000313" key="18">
    <source>
        <dbReference type="EMBL" id="KAJ8945887.1"/>
    </source>
</evidence>
<evidence type="ECO:0000256" key="12">
    <source>
        <dbReference type="ARBA" id="ARBA00048800"/>
    </source>
</evidence>
<evidence type="ECO:0000256" key="4">
    <source>
        <dbReference type="ARBA" id="ARBA00022692"/>
    </source>
</evidence>
<dbReference type="PANTHER" id="PTHR10989:SF16">
    <property type="entry name" value="AT02829P-RELATED"/>
    <property type="match status" value="1"/>
</dbReference>
<dbReference type="EMBL" id="JAPWTK010000204">
    <property type="protein sequence ID" value="KAJ8945887.1"/>
    <property type="molecule type" value="Genomic_DNA"/>
</dbReference>
<dbReference type="PANTHER" id="PTHR10989">
    <property type="entry name" value="ANDROGEN-INDUCED PROTEIN 1-RELATED"/>
    <property type="match status" value="1"/>
</dbReference>
<evidence type="ECO:0000256" key="3">
    <source>
        <dbReference type="ARBA" id="ARBA00009300"/>
    </source>
</evidence>
<evidence type="ECO:0000256" key="15">
    <source>
        <dbReference type="ARBA" id="ARBA00049322"/>
    </source>
</evidence>
<sequence length="238" mass="27794">MLQNKYVGLILYVFLTIVYIVSLCGLAGIGTHLKKEILDSIDDKIKSLAKFQPYYFTIWNFVLQIVFSVTAILDESAKLLNLPIHIRKRLGRTRAVLFNALLFPCTLLVATVFWGIWHIDRELIFPKIIDEFFPTWLNHAVHTFIVVPLIVELLLPKQYSFVQFRNAAIVLTVYAAIYQGLYVWVYLRHGVWLYPIYKFMNWTERLIFTLVQLAVGLGYLKIGITLQNRKRAKIEKVR</sequence>
<comment type="caution">
    <text evidence="18">The sequence shown here is derived from an EMBL/GenBank/DDBJ whole genome shotgun (WGS) entry which is preliminary data.</text>
</comment>
<protein>
    <recommendedName>
        <fullName evidence="20">Androgen-dependent TFPI-regulating protein</fullName>
    </recommendedName>
</protein>
<keyword evidence="19" id="KW-1185">Reference proteome</keyword>
<comment type="catalytic activity">
    <reaction evidence="8">
        <text>13-octadecanoyloxy-octadecanoate + H2O = 13-hydroxy-octadecanoate + octadecanoate + H(+)</text>
        <dbReference type="Rhea" id="RHEA:52084"/>
        <dbReference type="ChEBI" id="CHEBI:15377"/>
        <dbReference type="ChEBI" id="CHEBI:15378"/>
        <dbReference type="ChEBI" id="CHEBI:25629"/>
        <dbReference type="ChEBI" id="CHEBI:136304"/>
        <dbReference type="ChEBI" id="CHEBI:136335"/>
    </reaction>
    <physiologicalReaction direction="left-to-right" evidence="8">
        <dbReference type="Rhea" id="RHEA:52085"/>
    </physiologicalReaction>
</comment>
<comment type="catalytic activity">
    <reaction evidence="11">
        <text>12-(9Z-octadecenoyloxy)-octadecanoate + H2O = 12-hydroxyoctadecanoate + (9Z)-octadecenoate + H(+)</text>
        <dbReference type="Rhea" id="RHEA:52060"/>
        <dbReference type="ChEBI" id="CHEBI:15377"/>
        <dbReference type="ChEBI" id="CHEBI:15378"/>
        <dbReference type="ChEBI" id="CHEBI:30823"/>
        <dbReference type="ChEBI" id="CHEBI:84201"/>
        <dbReference type="ChEBI" id="CHEBI:136302"/>
    </reaction>
    <physiologicalReaction direction="left-to-right" evidence="11">
        <dbReference type="Rhea" id="RHEA:52061"/>
    </physiologicalReaction>
</comment>
<evidence type="ECO:0000256" key="8">
    <source>
        <dbReference type="ARBA" id="ARBA00047427"/>
    </source>
</evidence>
<evidence type="ECO:0000256" key="14">
    <source>
        <dbReference type="ARBA" id="ARBA00049296"/>
    </source>
</evidence>
<comment type="catalytic activity">
    <reaction evidence="14">
        <text>13-(9Z-octadecenoyloxy)-octadecanoate + H2O = 13-hydroxy-octadecanoate + (9Z)-octadecenoate + H(+)</text>
        <dbReference type="Rhea" id="RHEA:52064"/>
        <dbReference type="ChEBI" id="CHEBI:15377"/>
        <dbReference type="ChEBI" id="CHEBI:15378"/>
        <dbReference type="ChEBI" id="CHEBI:30823"/>
        <dbReference type="ChEBI" id="CHEBI:136303"/>
        <dbReference type="ChEBI" id="CHEBI:136304"/>
    </reaction>
    <physiologicalReaction direction="left-to-right" evidence="14">
        <dbReference type="Rhea" id="RHEA:52065"/>
    </physiologicalReaction>
</comment>
<evidence type="ECO:0000256" key="1">
    <source>
        <dbReference type="ARBA" id="ARBA00000923"/>
    </source>
</evidence>
<dbReference type="Proteomes" id="UP001162162">
    <property type="component" value="Unassembled WGS sequence"/>
</dbReference>
<evidence type="ECO:0000256" key="17">
    <source>
        <dbReference type="SAM" id="Phobius"/>
    </source>
</evidence>
<evidence type="ECO:0000256" key="2">
    <source>
        <dbReference type="ARBA" id="ARBA00004127"/>
    </source>
</evidence>
<evidence type="ECO:0000256" key="13">
    <source>
        <dbReference type="ARBA" id="ARBA00049221"/>
    </source>
</evidence>
<dbReference type="Pfam" id="PF04750">
    <property type="entry name" value="Far-17a_AIG1"/>
    <property type="match status" value="1"/>
</dbReference>
<feature type="transmembrane region" description="Helical" evidence="17">
    <location>
        <begin position="9"/>
        <end position="33"/>
    </location>
</feature>
<comment type="catalytic activity">
    <reaction evidence="9">
        <text>9-hexadecanoyloxy-octadecanoate + H2O = 9-hydroxy-octadecanoate + hexadecanoate + H(+)</text>
        <dbReference type="Rhea" id="RHEA:52052"/>
        <dbReference type="ChEBI" id="CHEBI:7896"/>
        <dbReference type="ChEBI" id="CHEBI:15377"/>
        <dbReference type="ChEBI" id="CHEBI:15378"/>
        <dbReference type="ChEBI" id="CHEBI:83670"/>
        <dbReference type="ChEBI" id="CHEBI:136286"/>
    </reaction>
    <physiologicalReaction direction="left-to-right" evidence="9">
        <dbReference type="Rhea" id="RHEA:52053"/>
    </physiologicalReaction>
</comment>
<comment type="similarity">
    <text evidence="3">Belongs to the AIG1 family.</text>
</comment>
<feature type="transmembrane region" description="Helical" evidence="17">
    <location>
        <begin position="95"/>
        <end position="116"/>
    </location>
</feature>
<evidence type="ECO:0000313" key="19">
    <source>
        <dbReference type="Proteomes" id="UP001162162"/>
    </source>
</evidence>
<keyword evidence="6 17" id="KW-0472">Membrane</keyword>